<reference evidence="1 2" key="2">
    <citation type="submission" date="2009-02" db="EMBL/GenBank/DDBJ databases">
        <title>Draft genome sequence of Clostridium methylpentosum (DSM 5476).</title>
        <authorList>
            <person name="Sudarsanam P."/>
            <person name="Ley R."/>
            <person name="Guruge J."/>
            <person name="Turnbaugh P.J."/>
            <person name="Mahowald M."/>
            <person name="Liep D."/>
            <person name="Gordon J."/>
        </authorList>
    </citation>
    <scope>NUCLEOTIDE SEQUENCE [LARGE SCALE GENOMIC DNA]</scope>
    <source>
        <strain evidence="1 2">DSM 5476</strain>
    </source>
</reference>
<dbReference type="AlphaFoldDB" id="C0EGA2"/>
<dbReference type="EMBL" id="ACEC01000098">
    <property type="protein sequence ID" value="EEG29497.1"/>
    <property type="molecule type" value="Genomic_DNA"/>
</dbReference>
<dbReference type="STRING" id="537013.CLOSTMETH_02895"/>
<dbReference type="HOGENOM" id="CLU_3097415_0_0_9"/>
<sequence length="51" mass="5656">MSLFLSASASCSLALFRILVLYAYIDSYCLTFFDSGIPKNTSHPSLMKFLA</sequence>
<keyword evidence="2" id="KW-1185">Reference proteome</keyword>
<dbReference type="Proteomes" id="UP000003340">
    <property type="component" value="Unassembled WGS sequence"/>
</dbReference>
<reference evidence="1 2" key="1">
    <citation type="submission" date="2009-01" db="EMBL/GenBank/DDBJ databases">
        <authorList>
            <person name="Fulton L."/>
            <person name="Clifton S."/>
            <person name="Fulton B."/>
            <person name="Xu J."/>
            <person name="Minx P."/>
            <person name="Pepin K.H."/>
            <person name="Johnson M."/>
            <person name="Bhonagiri V."/>
            <person name="Nash W.E."/>
            <person name="Mardis E.R."/>
            <person name="Wilson R.K."/>
        </authorList>
    </citation>
    <scope>NUCLEOTIDE SEQUENCE [LARGE SCALE GENOMIC DNA]</scope>
    <source>
        <strain evidence="1 2">DSM 5476</strain>
    </source>
</reference>
<organism evidence="1 2">
    <name type="scientific">[Clostridium] methylpentosum DSM 5476</name>
    <dbReference type="NCBI Taxonomy" id="537013"/>
    <lineage>
        <taxon>Bacteria</taxon>
        <taxon>Bacillati</taxon>
        <taxon>Bacillota</taxon>
        <taxon>Clostridia</taxon>
        <taxon>Eubacteriales</taxon>
        <taxon>Oscillospiraceae</taxon>
        <taxon>Oscillospiraceae incertae sedis</taxon>
    </lineage>
</organism>
<accession>C0EGA2</accession>
<evidence type="ECO:0000313" key="2">
    <source>
        <dbReference type="Proteomes" id="UP000003340"/>
    </source>
</evidence>
<name>C0EGA2_9FIRM</name>
<proteinExistence type="predicted"/>
<gene>
    <name evidence="1" type="ORF">CLOSTMETH_02895</name>
</gene>
<comment type="caution">
    <text evidence="1">The sequence shown here is derived from an EMBL/GenBank/DDBJ whole genome shotgun (WGS) entry which is preliminary data.</text>
</comment>
<evidence type="ECO:0000313" key="1">
    <source>
        <dbReference type="EMBL" id="EEG29497.1"/>
    </source>
</evidence>
<protein>
    <submittedName>
        <fullName evidence="1">Uncharacterized protein</fullName>
    </submittedName>
</protein>